<accession>A0A1E7QJP1</accession>
<sequence>MSCDLFNFFCDSSVTEYEVAAHQCIQDNGCTVYTGVVNQQDIFNFHLTSQDGKITKEIKTDIDIFGQKVYFYIENHKPLEVSSHDCEIINNNSLHIHKYSSPGESITIIIKKPASKV</sequence>
<organism evidence="1 2">
    <name type="scientific">Wolbachia pipientis</name>
    <dbReference type="NCBI Taxonomy" id="955"/>
    <lineage>
        <taxon>Bacteria</taxon>
        <taxon>Pseudomonadati</taxon>
        <taxon>Pseudomonadota</taxon>
        <taxon>Alphaproteobacteria</taxon>
        <taxon>Rickettsiales</taxon>
        <taxon>Anaplasmataceae</taxon>
        <taxon>Wolbachieae</taxon>
        <taxon>Wolbachia</taxon>
    </lineage>
</organism>
<protein>
    <submittedName>
        <fullName evidence="1">Uncharacterized protein</fullName>
    </submittedName>
</protein>
<dbReference type="RefSeq" id="WP_070065022.1">
    <property type="nucleotide sequence ID" value="NZ_MJMG01000006.1"/>
</dbReference>
<keyword evidence="2" id="KW-1185">Reference proteome</keyword>
<dbReference type="AlphaFoldDB" id="A0A1E7QJP1"/>
<dbReference type="Proteomes" id="UP000175679">
    <property type="component" value="Unassembled WGS sequence"/>
</dbReference>
<evidence type="ECO:0000313" key="1">
    <source>
        <dbReference type="EMBL" id="OEY86692.1"/>
    </source>
</evidence>
<gene>
    <name evidence="1" type="ORF">BIY23_02425</name>
</gene>
<reference evidence="1 2" key="1">
    <citation type="submission" date="2016-09" db="EMBL/GenBank/DDBJ databases">
        <title>Genomic evidence for plant-parasitic nematodes as the earliest Wolbachia hosts.</title>
        <authorList>
            <person name="Brown A.M."/>
            <person name="Wasala S.K."/>
            <person name="Howe D.K."/>
            <person name="Peetz A.B."/>
            <person name="Zasada I.A."/>
            <person name="Denver D.R."/>
        </authorList>
    </citation>
    <scope>NUCLEOTIDE SEQUENCE [LARGE SCALE GENOMIC DNA]</scope>
    <source>
        <strain evidence="2">wPpe</strain>
    </source>
</reference>
<comment type="caution">
    <text evidence="1">The sequence shown here is derived from an EMBL/GenBank/DDBJ whole genome shotgun (WGS) entry which is preliminary data.</text>
</comment>
<name>A0A1E7QJP1_WOLPI</name>
<proteinExistence type="predicted"/>
<dbReference type="EMBL" id="MJMG01000006">
    <property type="protein sequence ID" value="OEY86692.1"/>
    <property type="molecule type" value="Genomic_DNA"/>
</dbReference>
<evidence type="ECO:0000313" key="2">
    <source>
        <dbReference type="Proteomes" id="UP000175679"/>
    </source>
</evidence>